<dbReference type="EMBL" id="MU827305">
    <property type="protein sequence ID" value="KAJ7363683.1"/>
    <property type="molecule type" value="Genomic_DNA"/>
</dbReference>
<dbReference type="AlphaFoldDB" id="A0A9X0CNA0"/>
<evidence type="ECO:0008006" key="4">
    <source>
        <dbReference type="Google" id="ProtNLM"/>
    </source>
</evidence>
<proteinExistence type="predicted"/>
<evidence type="ECO:0000256" key="1">
    <source>
        <dbReference type="SAM" id="SignalP"/>
    </source>
</evidence>
<feature type="chain" id="PRO_5040907315" description="Secreted protein" evidence="1">
    <location>
        <begin position="30"/>
        <end position="84"/>
    </location>
</feature>
<gene>
    <name evidence="2" type="ORF">OS493_009846</name>
</gene>
<accession>A0A9X0CNA0</accession>
<sequence length="84" mass="9206">MIMPSEIGRRKILNHSVAVLLIAGFLVLASSSHSGDKEDESEAELEHKARIWIDALIDGVAQKHAQGKKNFQKSLAESGQILIE</sequence>
<organism evidence="2 3">
    <name type="scientific">Desmophyllum pertusum</name>
    <dbReference type="NCBI Taxonomy" id="174260"/>
    <lineage>
        <taxon>Eukaryota</taxon>
        <taxon>Metazoa</taxon>
        <taxon>Cnidaria</taxon>
        <taxon>Anthozoa</taxon>
        <taxon>Hexacorallia</taxon>
        <taxon>Scleractinia</taxon>
        <taxon>Caryophylliina</taxon>
        <taxon>Caryophylliidae</taxon>
        <taxon>Desmophyllum</taxon>
    </lineage>
</organism>
<keyword evidence="3" id="KW-1185">Reference proteome</keyword>
<name>A0A9X0CNA0_9CNID</name>
<evidence type="ECO:0000313" key="2">
    <source>
        <dbReference type="EMBL" id="KAJ7363683.1"/>
    </source>
</evidence>
<feature type="signal peptide" evidence="1">
    <location>
        <begin position="1"/>
        <end position="29"/>
    </location>
</feature>
<comment type="caution">
    <text evidence="2">The sequence shown here is derived from an EMBL/GenBank/DDBJ whole genome shotgun (WGS) entry which is preliminary data.</text>
</comment>
<evidence type="ECO:0000313" key="3">
    <source>
        <dbReference type="Proteomes" id="UP001163046"/>
    </source>
</evidence>
<reference evidence="2" key="1">
    <citation type="submission" date="2023-01" db="EMBL/GenBank/DDBJ databases">
        <title>Genome assembly of the deep-sea coral Lophelia pertusa.</title>
        <authorList>
            <person name="Herrera S."/>
            <person name="Cordes E."/>
        </authorList>
    </citation>
    <scope>NUCLEOTIDE SEQUENCE</scope>
    <source>
        <strain evidence="2">USNM1676648</strain>
        <tissue evidence="2">Polyp</tissue>
    </source>
</reference>
<protein>
    <recommendedName>
        <fullName evidence="4">Secreted protein</fullName>
    </recommendedName>
</protein>
<keyword evidence="1" id="KW-0732">Signal</keyword>
<dbReference type="Proteomes" id="UP001163046">
    <property type="component" value="Unassembled WGS sequence"/>
</dbReference>